<keyword evidence="2" id="KW-0325">Glycoprotein</keyword>
<dbReference type="InParanoid" id="A0A6I8TDK8"/>
<dbReference type="InterPro" id="IPR043504">
    <property type="entry name" value="Peptidase_S1_PA_chymotrypsin"/>
</dbReference>
<dbReference type="GO" id="GO:0004252">
    <property type="term" value="F:serine-type endopeptidase activity"/>
    <property type="evidence" value="ECO:0007669"/>
    <property type="project" value="InterPro"/>
</dbReference>
<feature type="domain" description="Peptidase S1" evidence="4">
    <location>
        <begin position="317"/>
        <end position="565"/>
    </location>
</feature>
<evidence type="ECO:0000313" key="6">
    <source>
        <dbReference type="Proteomes" id="UP000008820"/>
    </source>
</evidence>
<dbReference type="Gene3D" id="2.40.10.10">
    <property type="entry name" value="Trypsin-like serine proteases"/>
    <property type="match status" value="2"/>
</dbReference>
<name>A0A6I8TDK8_AEDAE</name>
<dbReference type="PRINTS" id="PR00722">
    <property type="entry name" value="CHYMOTRYPSIN"/>
</dbReference>
<evidence type="ECO:0000259" key="4">
    <source>
        <dbReference type="PROSITE" id="PS50240"/>
    </source>
</evidence>
<keyword evidence="1" id="KW-1015">Disulfide bond</keyword>
<evidence type="ECO:0000256" key="1">
    <source>
        <dbReference type="ARBA" id="ARBA00023157"/>
    </source>
</evidence>
<dbReference type="GO" id="GO:0006508">
    <property type="term" value="P:proteolysis"/>
    <property type="evidence" value="ECO:0007669"/>
    <property type="project" value="InterPro"/>
</dbReference>
<feature type="domain" description="Peptidase S1" evidence="4">
    <location>
        <begin position="14"/>
        <end position="283"/>
    </location>
</feature>
<sequence>MHVFNSAALAIILVLCGSDASTKNQGLKCGANRMERTQDDIFNIWPWHVALYNKTLDYIAGGSIINVRFVLTAAHATFRDGRTPMQPSELTVLAGFVDLRDFSDDSQEYKVMEIIRYPLYNLRTRMNDVALLKVRRKIMLNFHVAPICLWPEGGPTLETLAQQQERGTVVGWGLSVNGSFSNILRETSLSLIGFESCAEHTKSFQPLLAKGKNYCAGNRGGASVCKGDSGGGMFFLIDGVWYIRGIVNQGTPTQDTRYLCDPRKDVLFMDVTYYRKWIERHAMPQRHNLLALKECGLGHYDETNVRHKKFVHSERHPWVAHLYYSYQNRINVSDCHGVLIHPEFVLAPARCVYNKPDRKLLHVILGEELIGPDPLSLDYNFQAIKVSEVFMDGRFDIEKYGHDVSVLHLSRSVELANNTRPVCLPSLYEQSPYFNLAAWYRRDSHPKELQSTLMRPIRFNFCSAQYKTYQINITDQDRLNCFQHCEMSDIVQSDGTHSCDYSRNNTSCKTPISGAPLFYTKHDGINTYTYLFGMRSFGFADCVDKMSEVFSDIVGMGPWIKHMVEKHSKSDKKDSSFDVPYHRG</sequence>
<dbReference type="EnsemblMetazoa" id="AAEL007102-RB">
    <property type="protein sequence ID" value="AAEL007102-PB"/>
    <property type="gene ID" value="AAEL007102"/>
</dbReference>
<dbReference type="Proteomes" id="UP000008820">
    <property type="component" value="Chromosome 2"/>
</dbReference>
<dbReference type="InterPro" id="IPR009003">
    <property type="entry name" value="Peptidase_S1_PA"/>
</dbReference>
<reference evidence="5 6" key="1">
    <citation type="submission" date="2017-06" db="EMBL/GenBank/DDBJ databases">
        <title>Aedes aegypti genome working group (AGWG) sequencing and assembly.</title>
        <authorList>
            <consortium name="Aedes aegypti Genome Working Group (AGWG)"/>
            <person name="Matthews B.J."/>
        </authorList>
    </citation>
    <scope>NUCLEOTIDE SEQUENCE [LARGE SCALE GENOMIC DNA]</scope>
    <source>
        <strain evidence="5 6">LVP_AGWG</strain>
    </source>
</reference>
<dbReference type="PANTHER" id="PTHR24256">
    <property type="entry name" value="TRYPTASE-RELATED"/>
    <property type="match status" value="1"/>
</dbReference>
<dbReference type="AlphaFoldDB" id="A0A6I8TDK8"/>
<keyword evidence="6" id="KW-1185">Reference proteome</keyword>
<gene>
    <name evidence="5" type="primary">5568751</name>
</gene>
<dbReference type="CDD" id="cd00190">
    <property type="entry name" value="Tryp_SPc"/>
    <property type="match status" value="1"/>
</dbReference>
<protein>
    <recommendedName>
        <fullName evidence="4">Peptidase S1 domain-containing protein</fullName>
    </recommendedName>
</protein>
<dbReference type="FunFam" id="2.40.10.10:FF:000068">
    <property type="entry name" value="transmembrane protease serine 2"/>
    <property type="match status" value="1"/>
</dbReference>
<evidence type="ECO:0000313" key="5">
    <source>
        <dbReference type="EnsemblMetazoa" id="AAEL007102-PB"/>
    </source>
</evidence>
<dbReference type="InterPro" id="IPR001254">
    <property type="entry name" value="Trypsin_dom"/>
</dbReference>
<accession>A0A6I8TDK8</accession>
<dbReference type="OrthoDB" id="7750971at2759"/>
<evidence type="ECO:0000256" key="2">
    <source>
        <dbReference type="ARBA" id="ARBA00023180"/>
    </source>
</evidence>
<comment type="similarity">
    <text evidence="3">Belongs to the peptidase S1 family. CLIP subfamily.</text>
</comment>
<evidence type="ECO:0000256" key="3">
    <source>
        <dbReference type="ARBA" id="ARBA00024195"/>
    </source>
</evidence>
<dbReference type="InterPro" id="IPR001314">
    <property type="entry name" value="Peptidase_S1A"/>
</dbReference>
<reference evidence="5" key="2">
    <citation type="submission" date="2020-05" db="UniProtKB">
        <authorList>
            <consortium name="EnsemblMetazoa"/>
        </authorList>
    </citation>
    <scope>IDENTIFICATION</scope>
    <source>
        <strain evidence="5">LVP_AGWG</strain>
    </source>
</reference>
<proteinExistence type="inferred from homology"/>
<dbReference type="SMART" id="SM00020">
    <property type="entry name" value="Tryp_SPc"/>
    <property type="match status" value="2"/>
</dbReference>
<dbReference type="InterPro" id="IPR051487">
    <property type="entry name" value="Ser/Thr_Proteases_Immune/Dev"/>
</dbReference>
<dbReference type="PROSITE" id="PS50240">
    <property type="entry name" value="TRYPSIN_DOM"/>
    <property type="match status" value="2"/>
</dbReference>
<organism evidence="5 6">
    <name type="scientific">Aedes aegypti</name>
    <name type="common">Yellowfever mosquito</name>
    <name type="synonym">Culex aegypti</name>
    <dbReference type="NCBI Taxonomy" id="7159"/>
    <lineage>
        <taxon>Eukaryota</taxon>
        <taxon>Metazoa</taxon>
        <taxon>Ecdysozoa</taxon>
        <taxon>Arthropoda</taxon>
        <taxon>Hexapoda</taxon>
        <taxon>Insecta</taxon>
        <taxon>Pterygota</taxon>
        <taxon>Neoptera</taxon>
        <taxon>Endopterygota</taxon>
        <taxon>Diptera</taxon>
        <taxon>Nematocera</taxon>
        <taxon>Culicoidea</taxon>
        <taxon>Culicidae</taxon>
        <taxon>Culicinae</taxon>
        <taxon>Aedini</taxon>
        <taxon>Aedes</taxon>
        <taxon>Stegomyia</taxon>
    </lineage>
</organism>
<dbReference type="SUPFAM" id="SSF50494">
    <property type="entry name" value="Trypsin-like serine proteases"/>
    <property type="match status" value="2"/>
</dbReference>
<dbReference type="Pfam" id="PF00089">
    <property type="entry name" value="Trypsin"/>
    <property type="match status" value="2"/>
</dbReference>